<feature type="transmembrane region" description="Helical" evidence="2">
    <location>
        <begin position="147"/>
        <end position="164"/>
    </location>
</feature>
<feature type="transmembrane region" description="Helical" evidence="2">
    <location>
        <begin position="123"/>
        <end position="141"/>
    </location>
</feature>
<feature type="region of interest" description="Disordered" evidence="1">
    <location>
        <begin position="177"/>
        <end position="227"/>
    </location>
</feature>
<comment type="caution">
    <text evidence="3">The sequence shown here is derived from an EMBL/GenBank/DDBJ whole genome shotgun (WGS) entry which is preliminary data.</text>
</comment>
<name>A0ABN2C1B1_9MICO</name>
<proteinExistence type="predicted"/>
<feature type="compositionally biased region" description="Low complexity" evidence="1">
    <location>
        <begin position="177"/>
        <end position="218"/>
    </location>
</feature>
<keyword evidence="2" id="KW-0472">Membrane</keyword>
<keyword evidence="4" id="KW-1185">Reference proteome</keyword>
<organism evidence="3 4">
    <name type="scientific">Dermacoccus barathri</name>
    <dbReference type="NCBI Taxonomy" id="322601"/>
    <lineage>
        <taxon>Bacteria</taxon>
        <taxon>Bacillati</taxon>
        <taxon>Actinomycetota</taxon>
        <taxon>Actinomycetes</taxon>
        <taxon>Micrococcales</taxon>
        <taxon>Dermacoccaceae</taxon>
        <taxon>Dermacoccus</taxon>
    </lineage>
</organism>
<sequence length="324" mass="34552">MFDPYLCDVRSSSLIFFVIFAVWAAYMLQHWVRRREDLATARTVDRFSEAMRMLERRTPVKAQATRRDEEAKPTLLRPQVSVKGAKPAADATGTESVAPAATSTSKATKRVGGLSLSSPEVKASALLAALALLVLTVVLAPLGVVPAWTPLLGLAAVGGVVVWLRRSAIAARQASAAKPAARPVRAPKASAEGATKSAAAAPTAKAAAPAATSTKRSPLVAQTPVEREEAVEVVETETHTDAVAKAEAEVFDARQWAPVDVPRPTYTMKAKAEREEVAPAATVDETDTRPLAARYENAPVDEIPFDGMALDEDYDELPEVYRAG</sequence>
<evidence type="ECO:0000256" key="2">
    <source>
        <dbReference type="SAM" id="Phobius"/>
    </source>
</evidence>
<accession>A0ABN2C1B1</accession>
<protein>
    <submittedName>
        <fullName evidence="3">Uncharacterized protein</fullName>
    </submittedName>
</protein>
<dbReference type="Proteomes" id="UP001501288">
    <property type="component" value="Unassembled WGS sequence"/>
</dbReference>
<dbReference type="EMBL" id="BAAANV010000053">
    <property type="protein sequence ID" value="GAA1550964.1"/>
    <property type="molecule type" value="Genomic_DNA"/>
</dbReference>
<feature type="region of interest" description="Disordered" evidence="1">
    <location>
        <begin position="272"/>
        <end position="298"/>
    </location>
</feature>
<gene>
    <name evidence="3" type="ORF">GCM10009762_25150</name>
</gene>
<keyword evidence="2" id="KW-0812">Transmembrane</keyword>
<feature type="region of interest" description="Disordered" evidence="1">
    <location>
        <begin position="81"/>
        <end position="113"/>
    </location>
</feature>
<reference evidence="3 4" key="1">
    <citation type="journal article" date="2019" name="Int. J. Syst. Evol. Microbiol.">
        <title>The Global Catalogue of Microorganisms (GCM) 10K type strain sequencing project: providing services to taxonomists for standard genome sequencing and annotation.</title>
        <authorList>
            <consortium name="The Broad Institute Genomics Platform"/>
            <consortium name="The Broad Institute Genome Sequencing Center for Infectious Disease"/>
            <person name="Wu L."/>
            <person name="Ma J."/>
        </authorList>
    </citation>
    <scope>NUCLEOTIDE SEQUENCE [LARGE SCALE GENOMIC DNA]</scope>
    <source>
        <strain evidence="3 4">JCM 14588</strain>
    </source>
</reference>
<feature type="transmembrane region" description="Helical" evidence="2">
    <location>
        <begin position="12"/>
        <end position="32"/>
    </location>
</feature>
<evidence type="ECO:0000313" key="3">
    <source>
        <dbReference type="EMBL" id="GAA1550964.1"/>
    </source>
</evidence>
<keyword evidence="2" id="KW-1133">Transmembrane helix</keyword>
<evidence type="ECO:0000256" key="1">
    <source>
        <dbReference type="SAM" id="MobiDB-lite"/>
    </source>
</evidence>
<evidence type="ECO:0000313" key="4">
    <source>
        <dbReference type="Proteomes" id="UP001501288"/>
    </source>
</evidence>